<gene>
    <name evidence="1" type="ORF">F2Q70_00043324</name>
</gene>
<organism evidence="1">
    <name type="scientific">Brassica cretica</name>
    <name type="common">Mustard</name>
    <dbReference type="NCBI Taxonomy" id="69181"/>
    <lineage>
        <taxon>Eukaryota</taxon>
        <taxon>Viridiplantae</taxon>
        <taxon>Streptophyta</taxon>
        <taxon>Embryophyta</taxon>
        <taxon>Tracheophyta</taxon>
        <taxon>Spermatophyta</taxon>
        <taxon>Magnoliopsida</taxon>
        <taxon>eudicotyledons</taxon>
        <taxon>Gunneridae</taxon>
        <taxon>Pentapetalae</taxon>
        <taxon>rosids</taxon>
        <taxon>malvids</taxon>
        <taxon>Brassicales</taxon>
        <taxon>Brassicaceae</taxon>
        <taxon>Brassiceae</taxon>
        <taxon>Brassica</taxon>
    </lineage>
</organism>
<proteinExistence type="predicted"/>
<evidence type="ECO:0000313" key="1">
    <source>
        <dbReference type="EMBL" id="KAF2592525.1"/>
    </source>
</evidence>
<name>A0A8S9KDM5_BRACR</name>
<reference evidence="1" key="1">
    <citation type="submission" date="2019-12" db="EMBL/GenBank/DDBJ databases">
        <title>Genome sequencing and annotation of Brassica cretica.</title>
        <authorList>
            <person name="Studholme D.J."/>
            <person name="Sarris P.F."/>
        </authorList>
    </citation>
    <scope>NUCLEOTIDE SEQUENCE</scope>
    <source>
        <strain evidence="1">PFS-102/07</strain>
        <tissue evidence="1">Leaf</tissue>
    </source>
</reference>
<dbReference type="AlphaFoldDB" id="A0A8S9KDM5"/>
<sequence>MVDTNPPYPHSIKSQPDFHTRVEIDQIVEGIYRALESTEERLNGRCDDIYFPMDLSISALNSKIESIQGELVEIQSYIARRPEASPSIDRRNSKSTNIHQHISVDKASNRGRLLQKITSNMSDTHNHGEEISADTYARLMRHQDPDGYARAIDGQYQQKGTKEFYDTAGCIDKSFKQRTRHPTQPSIDVDVPTSVDRRPELGRRAFDLFGARKFYWKRKMSMSLFTQTELIPEIYTKDEINEMLFGVCGEHEKNKEAFQMKLDGVYYPLNDSISWLMTCMEEMKQDA</sequence>
<dbReference type="EMBL" id="QGKY02000164">
    <property type="protein sequence ID" value="KAF2592525.1"/>
    <property type="molecule type" value="Genomic_DNA"/>
</dbReference>
<accession>A0A8S9KDM5</accession>
<protein>
    <submittedName>
        <fullName evidence="1">Uncharacterized protein</fullName>
    </submittedName>
</protein>
<comment type="caution">
    <text evidence="1">The sequence shown here is derived from an EMBL/GenBank/DDBJ whole genome shotgun (WGS) entry which is preliminary data.</text>
</comment>